<dbReference type="OrthoDB" id="9780884at2"/>
<reference evidence="2 3" key="1">
    <citation type="journal article" date="2003" name="Int. J. Syst. Evol. Microbiol.">
        <title>Virgibacillus carmonensis sp. nov., Virgibacillus necropolis sp. nov. and Virgibacillus picturae sp. nov., three novel species isolated from deteriorated mural paintings, transfer of the species of the genus salibacillus to Virgibacillus, as Virgibacillus marismortui comb. nov. and Virgibacillus salexigens comb. nov., and emended description of the genus Virgibacillus.</title>
        <authorList>
            <person name="Heyrman J."/>
            <person name="Logan N.A."/>
            <person name="Busse H.J."/>
            <person name="Balcaen A."/>
            <person name="Lebbe L."/>
            <person name="Rodriguez-Diaz M."/>
            <person name="Swings J."/>
            <person name="De Vos P."/>
        </authorList>
    </citation>
    <scope>NUCLEOTIDE SEQUENCE [LARGE SCALE GENOMIC DNA]</scope>
    <source>
        <strain evidence="2 3">LMG 19488</strain>
    </source>
</reference>
<evidence type="ECO:0000313" key="2">
    <source>
        <dbReference type="EMBL" id="ASN05490.1"/>
    </source>
</evidence>
<proteinExistence type="predicted"/>
<dbReference type="InterPro" id="IPR051158">
    <property type="entry name" value="Metallophosphoesterase_sf"/>
</dbReference>
<feature type="domain" description="Calcineurin-like phosphoesterase" evidence="1">
    <location>
        <begin position="45"/>
        <end position="203"/>
    </location>
</feature>
<evidence type="ECO:0000259" key="1">
    <source>
        <dbReference type="Pfam" id="PF00149"/>
    </source>
</evidence>
<evidence type="ECO:0000313" key="3">
    <source>
        <dbReference type="Proteomes" id="UP000204391"/>
    </source>
</evidence>
<name>A0A221MD00_9BACI</name>
<dbReference type="Pfam" id="PF00149">
    <property type="entry name" value="Metallophos"/>
    <property type="match status" value="1"/>
</dbReference>
<dbReference type="KEGG" id="vne:CFK40_10945"/>
<dbReference type="InterPro" id="IPR029052">
    <property type="entry name" value="Metallo-depent_PP-like"/>
</dbReference>
<accession>A0A221MD00</accession>
<dbReference type="PANTHER" id="PTHR31302">
    <property type="entry name" value="TRANSMEMBRANE PROTEIN WITH METALLOPHOSPHOESTERASE DOMAIN-RELATED"/>
    <property type="match status" value="1"/>
</dbReference>
<dbReference type="AlphaFoldDB" id="A0A221MD00"/>
<protein>
    <submittedName>
        <fullName evidence="2">Metallophosphoesterase</fullName>
    </submittedName>
</protein>
<sequence length="257" mass="29434">MIYLLILAICGVLVLIYMVYLAHHDTIDYQTVTDEKIPSGFDLYRIFFISDIHRRKLNKTTLNKVDKDIDLIIIGGDLKEKGVPFERVKRNLELLKKWNKPLYFIWGNNDYEEKPDVLYQLLLKKNVTILANKTERIVSDNGDTLNLVGLDCCKYKEARFDLAMKDVDNSYTVVITHAPSAFYDMSDAEKEGVHLVLAGHTHGGQIRLFGYGLYESGSFKKEGSTSVLVSEGYGYTRLPFRLGTRSECHIITFKHPL</sequence>
<dbReference type="Proteomes" id="UP000204391">
    <property type="component" value="Chromosome"/>
</dbReference>
<dbReference type="RefSeq" id="WP_089532339.1">
    <property type="nucleotide sequence ID" value="NZ_CP022437.1"/>
</dbReference>
<dbReference type="EMBL" id="CP022437">
    <property type="protein sequence ID" value="ASN05490.1"/>
    <property type="molecule type" value="Genomic_DNA"/>
</dbReference>
<dbReference type="GO" id="GO:0016020">
    <property type="term" value="C:membrane"/>
    <property type="evidence" value="ECO:0007669"/>
    <property type="project" value="GOC"/>
</dbReference>
<organism evidence="2 3">
    <name type="scientific">Virgibacillus necropolis</name>
    <dbReference type="NCBI Taxonomy" id="163877"/>
    <lineage>
        <taxon>Bacteria</taxon>
        <taxon>Bacillati</taxon>
        <taxon>Bacillota</taxon>
        <taxon>Bacilli</taxon>
        <taxon>Bacillales</taxon>
        <taxon>Bacillaceae</taxon>
        <taxon>Virgibacillus</taxon>
    </lineage>
</organism>
<keyword evidence="3" id="KW-1185">Reference proteome</keyword>
<dbReference type="GO" id="GO:0008758">
    <property type="term" value="F:UDP-2,3-diacylglucosamine hydrolase activity"/>
    <property type="evidence" value="ECO:0007669"/>
    <property type="project" value="TreeGrafter"/>
</dbReference>
<gene>
    <name evidence="2" type="ORF">CFK40_10945</name>
</gene>
<dbReference type="SUPFAM" id="SSF56300">
    <property type="entry name" value="Metallo-dependent phosphatases"/>
    <property type="match status" value="1"/>
</dbReference>
<dbReference type="Gene3D" id="3.60.21.10">
    <property type="match status" value="1"/>
</dbReference>
<dbReference type="PANTHER" id="PTHR31302:SF32">
    <property type="entry name" value="PHOSPHOESTERASE"/>
    <property type="match status" value="1"/>
</dbReference>
<dbReference type="GO" id="GO:0009245">
    <property type="term" value="P:lipid A biosynthetic process"/>
    <property type="evidence" value="ECO:0007669"/>
    <property type="project" value="TreeGrafter"/>
</dbReference>
<dbReference type="InterPro" id="IPR004843">
    <property type="entry name" value="Calcineurin-like_PHP"/>
</dbReference>